<protein>
    <submittedName>
        <fullName evidence="1">Heavy metal-associated domain containing protein</fullName>
    </submittedName>
</protein>
<dbReference type="EMBL" id="CM051400">
    <property type="protein sequence ID" value="KAJ4714331.1"/>
    <property type="molecule type" value="Genomic_DNA"/>
</dbReference>
<accession>A0ACC1XT31</accession>
<gene>
    <name evidence="1" type="ORF">OWV82_012833</name>
</gene>
<dbReference type="Proteomes" id="UP001164539">
    <property type="component" value="Chromosome 7"/>
</dbReference>
<evidence type="ECO:0000313" key="1">
    <source>
        <dbReference type="EMBL" id="KAJ4714331.1"/>
    </source>
</evidence>
<reference evidence="1 2" key="1">
    <citation type="journal article" date="2023" name="Science">
        <title>Complex scaffold remodeling in plant triterpene biosynthesis.</title>
        <authorList>
            <person name="De La Pena R."/>
            <person name="Hodgson H."/>
            <person name="Liu J.C."/>
            <person name="Stephenson M.J."/>
            <person name="Martin A.C."/>
            <person name="Owen C."/>
            <person name="Harkess A."/>
            <person name="Leebens-Mack J."/>
            <person name="Jimenez L.E."/>
            <person name="Osbourn A."/>
            <person name="Sattely E.S."/>
        </authorList>
    </citation>
    <scope>NUCLEOTIDE SEQUENCE [LARGE SCALE GENOMIC DNA]</scope>
    <source>
        <strain evidence="2">cv. JPN11</strain>
        <tissue evidence="1">Leaf</tissue>
    </source>
</reference>
<name>A0ACC1XT31_MELAZ</name>
<organism evidence="1 2">
    <name type="scientific">Melia azedarach</name>
    <name type="common">Chinaberry tree</name>
    <dbReference type="NCBI Taxonomy" id="155640"/>
    <lineage>
        <taxon>Eukaryota</taxon>
        <taxon>Viridiplantae</taxon>
        <taxon>Streptophyta</taxon>
        <taxon>Embryophyta</taxon>
        <taxon>Tracheophyta</taxon>
        <taxon>Spermatophyta</taxon>
        <taxon>Magnoliopsida</taxon>
        <taxon>eudicotyledons</taxon>
        <taxon>Gunneridae</taxon>
        <taxon>Pentapetalae</taxon>
        <taxon>rosids</taxon>
        <taxon>malvids</taxon>
        <taxon>Sapindales</taxon>
        <taxon>Meliaceae</taxon>
        <taxon>Melia</taxon>
    </lineage>
</organism>
<evidence type="ECO:0000313" key="2">
    <source>
        <dbReference type="Proteomes" id="UP001164539"/>
    </source>
</evidence>
<sequence>MVQKTVLKVDVSCQKCKKKLLEAVSTLQGVDKIEVDAGKGTLTVTGNADPYEIIVGTRKVAKFVEVESIGPPPAPPTKDSQKKQDDKKPDQKTQIHNPHTCPCPLCNPMTTVVHVDHYPQSPVSCSIL</sequence>
<comment type="caution">
    <text evidence="1">The sequence shown here is derived from an EMBL/GenBank/DDBJ whole genome shotgun (WGS) entry which is preliminary data.</text>
</comment>
<proteinExistence type="predicted"/>
<keyword evidence="2" id="KW-1185">Reference proteome</keyword>